<evidence type="ECO:0000313" key="2">
    <source>
        <dbReference type="Proteomes" id="UP000092993"/>
    </source>
</evidence>
<comment type="caution">
    <text evidence="1">The sequence shown here is derived from an EMBL/GenBank/DDBJ whole genome shotgun (WGS) entry which is preliminary data.</text>
</comment>
<accession>A0A1C7MMY9</accession>
<evidence type="ECO:0000313" key="1">
    <source>
        <dbReference type="EMBL" id="OBZ78242.1"/>
    </source>
</evidence>
<keyword evidence="2" id="KW-1185">Reference proteome</keyword>
<proteinExistence type="predicted"/>
<organism evidence="1 2">
    <name type="scientific">Grifola frondosa</name>
    <name type="common">Maitake</name>
    <name type="synonym">Polyporus frondosus</name>
    <dbReference type="NCBI Taxonomy" id="5627"/>
    <lineage>
        <taxon>Eukaryota</taxon>
        <taxon>Fungi</taxon>
        <taxon>Dikarya</taxon>
        <taxon>Basidiomycota</taxon>
        <taxon>Agaricomycotina</taxon>
        <taxon>Agaricomycetes</taxon>
        <taxon>Polyporales</taxon>
        <taxon>Grifolaceae</taxon>
        <taxon>Grifola</taxon>
    </lineage>
</organism>
<reference evidence="1 2" key="1">
    <citation type="submission" date="2016-03" db="EMBL/GenBank/DDBJ databases">
        <title>Whole genome sequencing of Grifola frondosa 9006-11.</title>
        <authorList>
            <person name="Min B."/>
            <person name="Park H."/>
            <person name="Kim J.-G."/>
            <person name="Cho H."/>
            <person name="Oh Y.-L."/>
            <person name="Kong W.-S."/>
            <person name="Choi I.-G."/>
        </authorList>
    </citation>
    <scope>NUCLEOTIDE SEQUENCE [LARGE SCALE GENOMIC DNA]</scope>
    <source>
        <strain evidence="1 2">9006-11</strain>
    </source>
</reference>
<name>A0A1C7MMY9_GRIFR</name>
<sequence length="94" mass="10423">MATKLDGYAQDGPSRNGVPPCYAWDTFRSCELSPVLSEPSVEGLSGSTLEAHIRHFSVLWTHGFPFRTLIKRTATPMCDADEPHGYKHFCAPRA</sequence>
<gene>
    <name evidence="1" type="ORF">A0H81_01751</name>
</gene>
<dbReference type="EMBL" id="LUGG01000002">
    <property type="protein sequence ID" value="OBZ78242.1"/>
    <property type="molecule type" value="Genomic_DNA"/>
</dbReference>
<dbReference type="Proteomes" id="UP000092993">
    <property type="component" value="Unassembled WGS sequence"/>
</dbReference>
<protein>
    <submittedName>
        <fullName evidence="1">Uncharacterized protein</fullName>
    </submittedName>
</protein>
<dbReference type="AlphaFoldDB" id="A0A1C7MMY9"/>